<dbReference type="Pfam" id="PF01625">
    <property type="entry name" value="PMSR"/>
    <property type="match status" value="1"/>
</dbReference>
<evidence type="ECO:0000256" key="4">
    <source>
        <dbReference type="HAMAP-Rule" id="MF_01401"/>
    </source>
</evidence>
<gene>
    <name evidence="4 7" type="primary">msrA</name>
    <name evidence="7" type="ORF">I8J31_13560</name>
</gene>
<comment type="catalytic activity">
    <reaction evidence="2 4">
        <text>L-methionyl-[protein] + [thioredoxin]-disulfide + H2O = L-methionyl-(S)-S-oxide-[protein] + [thioredoxin]-dithiol</text>
        <dbReference type="Rhea" id="RHEA:14217"/>
        <dbReference type="Rhea" id="RHEA-COMP:10698"/>
        <dbReference type="Rhea" id="RHEA-COMP:10700"/>
        <dbReference type="Rhea" id="RHEA-COMP:12313"/>
        <dbReference type="Rhea" id="RHEA-COMP:12315"/>
        <dbReference type="ChEBI" id="CHEBI:15377"/>
        <dbReference type="ChEBI" id="CHEBI:16044"/>
        <dbReference type="ChEBI" id="CHEBI:29950"/>
        <dbReference type="ChEBI" id="CHEBI:44120"/>
        <dbReference type="ChEBI" id="CHEBI:50058"/>
        <dbReference type="EC" id="1.8.4.11"/>
    </reaction>
</comment>
<feature type="chain" id="PRO_5036790101" description="Peptide methionine sulfoxide reductase MsrA" evidence="5">
    <location>
        <begin position="25"/>
        <end position="202"/>
    </location>
</feature>
<keyword evidence="1 4" id="KW-0560">Oxidoreductase</keyword>
<dbReference type="EMBL" id="JAEMNX010000017">
    <property type="protein sequence ID" value="MBJ7538708.1"/>
    <property type="molecule type" value="Genomic_DNA"/>
</dbReference>
<dbReference type="Proteomes" id="UP000628710">
    <property type="component" value="Unassembled WGS sequence"/>
</dbReference>
<dbReference type="GO" id="GO:0008113">
    <property type="term" value="F:peptide-methionine (S)-S-oxide reductase activity"/>
    <property type="evidence" value="ECO:0007669"/>
    <property type="project" value="UniProtKB-UniRule"/>
</dbReference>
<dbReference type="InterPro" id="IPR002569">
    <property type="entry name" value="Met_Sox_Rdtase_MsrA_dom"/>
</dbReference>
<feature type="active site" evidence="4">
    <location>
        <position position="35"/>
    </location>
</feature>
<dbReference type="SUPFAM" id="SSF55068">
    <property type="entry name" value="Peptide methionine sulfoxide reductase"/>
    <property type="match status" value="1"/>
</dbReference>
<organism evidence="7 8">
    <name type="scientific">Marinomonas transparens</name>
    <dbReference type="NCBI Taxonomy" id="2795388"/>
    <lineage>
        <taxon>Bacteria</taxon>
        <taxon>Pseudomonadati</taxon>
        <taxon>Pseudomonadota</taxon>
        <taxon>Gammaproteobacteria</taxon>
        <taxon>Oceanospirillales</taxon>
        <taxon>Oceanospirillaceae</taxon>
        <taxon>Marinomonas</taxon>
    </lineage>
</organism>
<feature type="signal peptide" evidence="5">
    <location>
        <begin position="1"/>
        <end position="24"/>
    </location>
</feature>
<keyword evidence="5" id="KW-0732">Signal</keyword>
<dbReference type="InterPro" id="IPR036509">
    <property type="entry name" value="Met_Sox_Rdtase_MsrA_sf"/>
</dbReference>
<dbReference type="PANTHER" id="PTHR43774">
    <property type="entry name" value="PEPTIDE METHIONINE SULFOXIDE REDUCTASE"/>
    <property type="match status" value="1"/>
</dbReference>
<evidence type="ECO:0000313" key="7">
    <source>
        <dbReference type="EMBL" id="MBJ7538708.1"/>
    </source>
</evidence>
<dbReference type="PANTHER" id="PTHR43774:SF1">
    <property type="entry name" value="PEPTIDE METHIONINE SULFOXIDE REDUCTASE MSRA 2"/>
    <property type="match status" value="1"/>
</dbReference>
<comment type="similarity">
    <text evidence="4">Belongs to the MsrA Met sulfoxide reductase family.</text>
</comment>
<dbReference type="PROSITE" id="PS51257">
    <property type="entry name" value="PROKAR_LIPOPROTEIN"/>
    <property type="match status" value="1"/>
</dbReference>
<comment type="function">
    <text evidence="4">Has an important function as a repair enzyme for proteins that have been inactivated by oxidation. Catalyzes the reversible oxidation-reduction of methionine sulfoxide in proteins to methionine.</text>
</comment>
<proteinExistence type="inferred from homology"/>
<evidence type="ECO:0000256" key="1">
    <source>
        <dbReference type="ARBA" id="ARBA00023002"/>
    </source>
</evidence>
<keyword evidence="8" id="KW-1185">Reference proteome</keyword>
<sequence length="202" mass="22864">MKILNTTLGLLVFATATFSGASQAAHQTMIVAGGCFWCVESDFEKVQGVLDVVSGYTGGHTENPSYRQVSSKETGHFEAAKITFDDEIVSLKTLSDYYWKTIDPTDPKGQFCDKGSPYKTAMFYQNDNQKAVFQASLAKVEKTKPFKADIVTQLLPAKTFYPAEQYHQDYYKKNPIRYRYYRASCGRDSRIERLWGEVASKH</sequence>
<evidence type="ECO:0000256" key="2">
    <source>
        <dbReference type="ARBA" id="ARBA00047806"/>
    </source>
</evidence>
<feature type="domain" description="Peptide methionine sulphoxide reductase MsrA" evidence="6">
    <location>
        <begin position="29"/>
        <end position="179"/>
    </location>
</feature>
<dbReference type="EC" id="1.8.4.11" evidence="4"/>
<evidence type="ECO:0000313" key="8">
    <source>
        <dbReference type="Proteomes" id="UP000628710"/>
    </source>
</evidence>
<dbReference type="RefSeq" id="WP_199469115.1">
    <property type="nucleotide sequence ID" value="NZ_JAEMNX010000017.1"/>
</dbReference>
<evidence type="ECO:0000259" key="6">
    <source>
        <dbReference type="Pfam" id="PF01625"/>
    </source>
</evidence>
<reference evidence="7" key="1">
    <citation type="submission" date="2020-12" db="EMBL/GenBank/DDBJ databases">
        <title>Marinomonas arctica sp. nov., a psychrotolerant bacterium isolated from the Arctic.</title>
        <authorList>
            <person name="Zhang Y."/>
        </authorList>
    </citation>
    <scope>NUCLEOTIDE SEQUENCE</scope>
    <source>
        <strain evidence="7">C1424</strain>
    </source>
</reference>
<dbReference type="AlphaFoldDB" id="A0A934JQ97"/>
<protein>
    <recommendedName>
        <fullName evidence="4">Peptide methionine sulfoxide reductase MsrA</fullName>
        <shortName evidence="4">Protein-methionine-S-oxide reductase</shortName>
        <ecNumber evidence="4">1.8.4.11</ecNumber>
    </recommendedName>
    <alternativeName>
        <fullName evidence="4">Peptide-methionine (S)-S-oxide reductase</fullName>
        <shortName evidence="4">Peptide Met(O) reductase</shortName>
    </alternativeName>
</protein>
<evidence type="ECO:0000256" key="5">
    <source>
        <dbReference type="SAM" id="SignalP"/>
    </source>
</evidence>
<dbReference type="NCBIfam" id="TIGR00401">
    <property type="entry name" value="msrA"/>
    <property type="match status" value="1"/>
</dbReference>
<comment type="catalytic activity">
    <reaction evidence="3 4">
        <text>[thioredoxin]-disulfide + L-methionine + H2O = L-methionine (S)-S-oxide + [thioredoxin]-dithiol</text>
        <dbReference type="Rhea" id="RHEA:19993"/>
        <dbReference type="Rhea" id="RHEA-COMP:10698"/>
        <dbReference type="Rhea" id="RHEA-COMP:10700"/>
        <dbReference type="ChEBI" id="CHEBI:15377"/>
        <dbReference type="ChEBI" id="CHEBI:29950"/>
        <dbReference type="ChEBI" id="CHEBI:50058"/>
        <dbReference type="ChEBI" id="CHEBI:57844"/>
        <dbReference type="ChEBI" id="CHEBI:58772"/>
        <dbReference type="EC" id="1.8.4.11"/>
    </reaction>
</comment>
<name>A0A934JQ97_9GAMM</name>
<comment type="caution">
    <text evidence="7">The sequence shown here is derived from an EMBL/GenBank/DDBJ whole genome shotgun (WGS) entry which is preliminary data.</text>
</comment>
<dbReference type="HAMAP" id="MF_01401">
    <property type="entry name" value="MsrA"/>
    <property type="match status" value="1"/>
</dbReference>
<accession>A0A934JQ97</accession>
<evidence type="ECO:0000256" key="3">
    <source>
        <dbReference type="ARBA" id="ARBA00048782"/>
    </source>
</evidence>
<dbReference type="Gene3D" id="3.30.1060.10">
    <property type="entry name" value="Peptide methionine sulphoxide reductase MsrA"/>
    <property type="match status" value="1"/>
</dbReference>